<evidence type="ECO:0000256" key="2">
    <source>
        <dbReference type="ARBA" id="ARBA00022759"/>
    </source>
</evidence>
<dbReference type="SUPFAM" id="SSF52980">
    <property type="entry name" value="Restriction endonuclease-like"/>
    <property type="match status" value="1"/>
</dbReference>
<dbReference type="RefSeq" id="XP_035691259.1">
    <property type="nucleotide sequence ID" value="XM_035835366.1"/>
</dbReference>
<evidence type="ECO:0000256" key="3">
    <source>
        <dbReference type="ARBA" id="ARBA00022801"/>
    </source>
</evidence>
<dbReference type="PANTHER" id="PTHR46609:SF8">
    <property type="entry name" value="YQAJ VIRAL RECOMBINASE DOMAIN-CONTAINING PROTEIN"/>
    <property type="match status" value="1"/>
</dbReference>
<gene>
    <name evidence="7" type="primary">LOC118426108</name>
</gene>
<reference evidence="7" key="2">
    <citation type="submission" date="2025-08" db="UniProtKB">
        <authorList>
            <consortium name="RefSeq"/>
        </authorList>
    </citation>
    <scope>IDENTIFICATION</scope>
    <source>
        <strain evidence="7">S238N-H82</strain>
        <tissue evidence="7">Testes</tissue>
    </source>
</reference>
<reference evidence="6" key="1">
    <citation type="journal article" date="2020" name="Nat. Ecol. Evol.">
        <title>Deeply conserved synteny resolves early events in vertebrate evolution.</title>
        <authorList>
            <person name="Simakov O."/>
            <person name="Marletaz F."/>
            <person name="Yue J.X."/>
            <person name="O'Connell B."/>
            <person name="Jenkins J."/>
            <person name="Brandt A."/>
            <person name="Calef R."/>
            <person name="Tung C.H."/>
            <person name="Huang T.K."/>
            <person name="Schmutz J."/>
            <person name="Satoh N."/>
            <person name="Yu J.K."/>
            <person name="Putnam N.H."/>
            <person name="Green R.E."/>
            <person name="Rokhsar D.S."/>
        </authorList>
    </citation>
    <scope>NUCLEOTIDE SEQUENCE [LARGE SCALE GENOMIC DNA]</scope>
    <source>
        <strain evidence="6">S238N-H82</strain>
    </source>
</reference>
<sequence>MRGYQFYMEGNVKNIEIAKKHNTVKAKVLPSMKQKKYTTIIAFQEQPSPQSSMLLPSRVTEKTGPGGLGKCNHIGGILFATEAFNKTDLREQPTPVPSTGRLCVWNLPRNVKVEAQEITDVKIGKISYGKDTKFLKTKHYDPRAPHQRDVDKNALATFRQEVQSIAPGSMFLLYPKKSSATSAATNTCQPSTTPAATNTCQPSATSAATNACQPSATSAATNICQPSATSAASNTCQPSATSAATNTCQSSETSAATNTCQSSETSAANCQSSHPASTNTSSHDLPDLPFNDHYNFSTRPFVEMMDTYMRTTTLTKEKQMEIEEETRGQSSSNAWREVRQEKLTASNFKSAISCTVEPSNKIKAMIYNNFSTAATAYGNRNEAVAVEEYVDLIQEEHPGAQCIEAGLILSFERPWLGASVDRLVMKDGHNIGGLEVKCPFSKQGLSAEDASQECIKTFLFTLFV</sequence>
<protein>
    <submittedName>
        <fullName evidence="7">Uncharacterized protein LOC118426108</fullName>
    </submittedName>
</protein>
<dbReference type="KEGG" id="bfo:118426108"/>
<dbReference type="GO" id="GO:0004519">
    <property type="term" value="F:endonuclease activity"/>
    <property type="evidence" value="ECO:0007669"/>
    <property type="project" value="UniProtKB-KW"/>
</dbReference>
<evidence type="ECO:0000313" key="7">
    <source>
        <dbReference type="RefSeq" id="XP_035691259.1"/>
    </source>
</evidence>
<evidence type="ECO:0000313" key="6">
    <source>
        <dbReference type="Proteomes" id="UP000001554"/>
    </source>
</evidence>
<dbReference type="OrthoDB" id="5982837at2759"/>
<dbReference type="PANTHER" id="PTHR46609">
    <property type="entry name" value="EXONUCLEASE, PHAGE-TYPE/RECB, C-TERMINAL DOMAIN-CONTAINING PROTEIN"/>
    <property type="match status" value="1"/>
</dbReference>
<keyword evidence="3" id="KW-0378">Hydrolase</keyword>
<keyword evidence="2" id="KW-0255">Endonuclease</keyword>
<dbReference type="InterPro" id="IPR011604">
    <property type="entry name" value="PDDEXK-like_dom_sf"/>
</dbReference>
<evidence type="ECO:0000256" key="4">
    <source>
        <dbReference type="ARBA" id="ARBA00022839"/>
    </source>
</evidence>
<dbReference type="Proteomes" id="UP000001554">
    <property type="component" value="Chromosome 11"/>
</dbReference>
<dbReference type="InterPro" id="IPR034720">
    <property type="entry name" value="Viral_alk_exo"/>
</dbReference>
<dbReference type="AlphaFoldDB" id="A0A9J7M0U4"/>
<evidence type="ECO:0000256" key="5">
    <source>
        <dbReference type="SAM" id="MobiDB-lite"/>
    </source>
</evidence>
<dbReference type="GO" id="GO:0006281">
    <property type="term" value="P:DNA repair"/>
    <property type="evidence" value="ECO:0007669"/>
    <property type="project" value="UniProtKB-ARBA"/>
</dbReference>
<accession>A0A9J7M0U4</accession>
<name>A0A9J7M0U4_BRAFL</name>
<feature type="compositionally biased region" description="Polar residues" evidence="5">
    <location>
        <begin position="266"/>
        <end position="283"/>
    </location>
</feature>
<dbReference type="InterPro" id="IPR051703">
    <property type="entry name" value="NF-kappa-B_Signaling_Reg"/>
</dbReference>
<dbReference type="GeneID" id="118426108"/>
<dbReference type="InterPro" id="IPR011335">
    <property type="entry name" value="Restrct_endonuc-II-like"/>
</dbReference>
<evidence type="ECO:0000256" key="1">
    <source>
        <dbReference type="ARBA" id="ARBA00022722"/>
    </source>
</evidence>
<keyword evidence="1" id="KW-0540">Nuclease</keyword>
<feature type="region of interest" description="Disordered" evidence="5">
    <location>
        <begin position="266"/>
        <end position="286"/>
    </location>
</feature>
<dbReference type="OMA" id="MMINENI"/>
<keyword evidence="6" id="KW-1185">Reference proteome</keyword>
<dbReference type="CDD" id="cd22343">
    <property type="entry name" value="PDDEXK_lambda_exonuclease-like"/>
    <property type="match status" value="1"/>
</dbReference>
<proteinExistence type="predicted"/>
<keyword evidence="4" id="KW-0269">Exonuclease</keyword>
<dbReference type="Gene3D" id="3.90.320.10">
    <property type="match status" value="1"/>
</dbReference>
<organism evidence="6 7">
    <name type="scientific">Branchiostoma floridae</name>
    <name type="common">Florida lancelet</name>
    <name type="synonym">Amphioxus</name>
    <dbReference type="NCBI Taxonomy" id="7739"/>
    <lineage>
        <taxon>Eukaryota</taxon>
        <taxon>Metazoa</taxon>
        <taxon>Chordata</taxon>
        <taxon>Cephalochordata</taxon>
        <taxon>Leptocardii</taxon>
        <taxon>Amphioxiformes</taxon>
        <taxon>Branchiostomatidae</taxon>
        <taxon>Branchiostoma</taxon>
    </lineage>
</organism>
<dbReference type="GO" id="GO:0004527">
    <property type="term" value="F:exonuclease activity"/>
    <property type="evidence" value="ECO:0007669"/>
    <property type="project" value="UniProtKB-KW"/>
</dbReference>
<dbReference type="Pfam" id="PF01771">
    <property type="entry name" value="Viral_alk_exo"/>
    <property type="match status" value="1"/>
</dbReference>